<dbReference type="HOGENOM" id="CLU_066901_0_1_4"/>
<dbReference type="InterPro" id="IPR036380">
    <property type="entry name" value="Isochorismatase-like_sf"/>
</dbReference>
<name>A0A0B7J246_9PROT</name>
<evidence type="ECO:0000313" key="3">
    <source>
        <dbReference type="Proteomes" id="UP000056322"/>
    </source>
</evidence>
<dbReference type="RefSeq" id="WP_045751753.1">
    <property type="nucleotide sequence ID" value="NZ_LN794158.1"/>
</dbReference>
<dbReference type="PANTHER" id="PTHR14119:SF3">
    <property type="entry name" value="ISOCHORISMATASE DOMAIN-CONTAINING PROTEIN 2"/>
    <property type="match status" value="1"/>
</dbReference>
<dbReference type="AlphaFoldDB" id="A0A0B7J246"/>
<dbReference type="CDD" id="cd01012">
    <property type="entry name" value="YcaC_related"/>
    <property type="match status" value="1"/>
</dbReference>
<dbReference type="InterPro" id="IPR050993">
    <property type="entry name" value="Isochorismatase_domain"/>
</dbReference>
<dbReference type="SUPFAM" id="SSF52499">
    <property type="entry name" value="Isochorismatase-like hydrolases"/>
    <property type="match status" value="1"/>
</dbReference>
<dbReference type="STRING" id="1581680.BN1209_1673"/>
<feature type="domain" description="Isochorismatase-like" evidence="1">
    <location>
        <begin position="14"/>
        <end position="162"/>
    </location>
</feature>
<proteinExistence type="predicted"/>
<organism evidence="2 3">
    <name type="scientific">Candidatus Methylopumilus turicensis</name>
    <dbReference type="NCBI Taxonomy" id="1581680"/>
    <lineage>
        <taxon>Bacteria</taxon>
        <taxon>Pseudomonadati</taxon>
        <taxon>Pseudomonadota</taxon>
        <taxon>Betaproteobacteria</taxon>
        <taxon>Nitrosomonadales</taxon>
        <taxon>Methylophilaceae</taxon>
        <taxon>Candidatus Methylopumilus</taxon>
    </lineage>
</organism>
<dbReference type="Proteomes" id="UP000056322">
    <property type="component" value="Chromosome 1"/>
</dbReference>
<dbReference type="GO" id="GO:0016787">
    <property type="term" value="F:hydrolase activity"/>
    <property type="evidence" value="ECO:0007669"/>
    <property type="project" value="UniProtKB-KW"/>
</dbReference>
<sequence>MKNAAYKADRNQSQLVAVDMQTKLSRVMSSDIDGVIKNCAILLQSAALLEIPTIFTEQYPKGLGLTVPELSPYLAGKKAVEKTAFSCCAEPAFNRQLLGDHTQVILVGMEAHICVLQTALDLLAQGKTVFVLEDAVISRNPENKRNALNRMREAGVIISNIESLVFEWLGVAEGDAFKKISQLVR</sequence>
<dbReference type="EMBL" id="LN794158">
    <property type="protein sequence ID" value="CEN56709.1"/>
    <property type="molecule type" value="Genomic_DNA"/>
</dbReference>
<gene>
    <name evidence="2" type="ORF">BN1209_1673</name>
</gene>
<reference evidence="3" key="1">
    <citation type="submission" date="2014-12" db="EMBL/GenBank/DDBJ databases">
        <authorList>
            <person name="Salcher M.M."/>
        </authorList>
    </citation>
    <scope>NUCLEOTIDE SEQUENCE [LARGE SCALE GENOMIC DNA]</scope>
    <source>
        <strain evidence="3">MMS-10A-171</strain>
    </source>
</reference>
<dbReference type="PANTHER" id="PTHR14119">
    <property type="entry name" value="HYDROLASE"/>
    <property type="match status" value="1"/>
</dbReference>
<dbReference type="InterPro" id="IPR000868">
    <property type="entry name" value="Isochorismatase-like_dom"/>
</dbReference>
<keyword evidence="3" id="KW-1185">Reference proteome</keyword>
<dbReference type="Pfam" id="PF00857">
    <property type="entry name" value="Isochorismatase"/>
    <property type="match status" value="1"/>
</dbReference>
<evidence type="ECO:0000313" key="2">
    <source>
        <dbReference type="EMBL" id="CEN56709.1"/>
    </source>
</evidence>
<keyword evidence="2" id="KW-0378">Hydrolase</keyword>
<dbReference type="OrthoDB" id="9796958at2"/>
<dbReference type="Gene3D" id="3.40.50.850">
    <property type="entry name" value="Isochorismatase-like"/>
    <property type="match status" value="1"/>
</dbReference>
<protein>
    <submittedName>
        <fullName evidence="2">Isochorismatase hydrolase</fullName>
    </submittedName>
</protein>
<dbReference type="KEGG" id="mbac:BN1209_1673"/>
<accession>A0A0B7J246</accession>
<evidence type="ECO:0000259" key="1">
    <source>
        <dbReference type="Pfam" id="PF00857"/>
    </source>
</evidence>